<evidence type="ECO:0000256" key="4">
    <source>
        <dbReference type="ARBA" id="ARBA00022989"/>
    </source>
</evidence>
<feature type="transmembrane region" description="Helical" evidence="6">
    <location>
        <begin position="210"/>
        <end position="229"/>
    </location>
</feature>
<dbReference type="InterPro" id="IPR011701">
    <property type="entry name" value="MFS"/>
</dbReference>
<keyword evidence="4 6" id="KW-1133">Transmembrane helix</keyword>
<feature type="transmembrane region" description="Helical" evidence="6">
    <location>
        <begin position="151"/>
        <end position="177"/>
    </location>
</feature>
<evidence type="ECO:0000256" key="5">
    <source>
        <dbReference type="ARBA" id="ARBA00023136"/>
    </source>
</evidence>
<dbReference type="SUPFAM" id="SSF103473">
    <property type="entry name" value="MFS general substrate transporter"/>
    <property type="match status" value="1"/>
</dbReference>
<evidence type="ECO:0000256" key="6">
    <source>
        <dbReference type="SAM" id="Phobius"/>
    </source>
</evidence>
<evidence type="ECO:0000256" key="2">
    <source>
        <dbReference type="ARBA" id="ARBA00022448"/>
    </source>
</evidence>
<protein>
    <submittedName>
        <fullName evidence="8">MFS general substrate transporter</fullName>
    </submittedName>
</protein>
<evidence type="ECO:0000313" key="9">
    <source>
        <dbReference type="Proteomes" id="UP000276215"/>
    </source>
</evidence>
<organism evidence="8 9">
    <name type="scientific">Choiromyces venosus 120613-1</name>
    <dbReference type="NCBI Taxonomy" id="1336337"/>
    <lineage>
        <taxon>Eukaryota</taxon>
        <taxon>Fungi</taxon>
        <taxon>Dikarya</taxon>
        <taxon>Ascomycota</taxon>
        <taxon>Pezizomycotina</taxon>
        <taxon>Pezizomycetes</taxon>
        <taxon>Pezizales</taxon>
        <taxon>Tuberaceae</taxon>
        <taxon>Choiromyces</taxon>
    </lineage>
</organism>
<sequence length="432" mass="47499">MTVSMGSSTFTSGIGYIAHDFDVSILAATLGLSLYVAGISAGPLVFAPMSEVYGRRAVYVPTWALFFLFQLGCSLAPNIEAFLICRFLVGAFGSPVLTVAAGSFSDIWKTHELGPPLGLFTMTAFLGPTLGPVIGGFIVEYMKGESWRWCFWIQVIITGAMIPAMLWLPETYAATIIEQKTGKPLRRKSKPEVFGTAIWRPLQLLFLEPIVLLVSLYISFLFGILYLFFGAYPYVFHKYHGFSPSQVGLSFLGIALGVILSLPTAGIANKIYLRLRAENPHRDTMAEARLPVAIPAATIAPVSLFWFAWTCSSKIHWIVPTISGVLFGWSMVILFICQISYIAETFLVYSASVIAANTIMRSLFAAGFPLFGRNLYAVLGEKWAGSLLGFIAVAFMPVPWAFYKYGGRIVGGGWYERDIEKQGEVRRADEGV</sequence>
<proteinExistence type="predicted"/>
<feature type="transmembrane region" description="Helical" evidence="6">
    <location>
        <begin position="58"/>
        <end position="77"/>
    </location>
</feature>
<feature type="transmembrane region" description="Helical" evidence="6">
    <location>
        <begin position="383"/>
        <end position="403"/>
    </location>
</feature>
<feature type="transmembrane region" description="Helical" evidence="6">
    <location>
        <begin position="315"/>
        <end position="337"/>
    </location>
</feature>
<dbReference type="Proteomes" id="UP000276215">
    <property type="component" value="Unassembled WGS sequence"/>
</dbReference>
<feature type="domain" description="Major facilitator superfamily (MFS) profile" evidence="7">
    <location>
        <begin position="1"/>
        <end position="432"/>
    </location>
</feature>
<name>A0A3N4J4X1_9PEZI</name>
<gene>
    <name evidence="8" type="ORF">L873DRAFT_1831340</name>
</gene>
<dbReference type="GO" id="GO:0005886">
    <property type="term" value="C:plasma membrane"/>
    <property type="evidence" value="ECO:0007669"/>
    <property type="project" value="TreeGrafter"/>
</dbReference>
<dbReference type="PANTHER" id="PTHR23502:SF132">
    <property type="entry name" value="POLYAMINE TRANSPORTER 2-RELATED"/>
    <property type="match status" value="1"/>
</dbReference>
<evidence type="ECO:0000313" key="8">
    <source>
        <dbReference type="EMBL" id="RPA91641.1"/>
    </source>
</evidence>
<dbReference type="Gene3D" id="1.20.1250.20">
    <property type="entry name" value="MFS general substrate transporter like domains"/>
    <property type="match status" value="1"/>
</dbReference>
<accession>A0A3N4J4X1</accession>
<dbReference type="PROSITE" id="PS50850">
    <property type="entry name" value="MFS"/>
    <property type="match status" value="1"/>
</dbReference>
<dbReference type="FunFam" id="1.20.1250.20:FF:000011">
    <property type="entry name" value="MFS multidrug transporter, putative"/>
    <property type="match status" value="1"/>
</dbReference>
<evidence type="ECO:0000259" key="7">
    <source>
        <dbReference type="PROSITE" id="PS50850"/>
    </source>
</evidence>
<evidence type="ECO:0000256" key="1">
    <source>
        <dbReference type="ARBA" id="ARBA00004141"/>
    </source>
</evidence>
<dbReference type="InterPro" id="IPR020846">
    <property type="entry name" value="MFS_dom"/>
</dbReference>
<dbReference type="InterPro" id="IPR036259">
    <property type="entry name" value="MFS_trans_sf"/>
</dbReference>
<dbReference type="AlphaFoldDB" id="A0A3N4J4X1"/>
<feature type="transmembrane region" description="Helical" evidence="6">
    <location>
        <begin position="117"/>
        <end position="139"/>
    </location>
</feature>
<dbReference type="CDD" id="cd17323">
    <property type="entry name" value="MFS_Tpo1_MDR_like"/>
    <property type="match status" value="1"/>
</dbReference>
<keyword evidence="5 6" id="KW-0472">Membrane</keyword>
<keyword evidence="3 6" id="KW-0812">Transmembrane</keyword>
<feature type="transmembrane region" description="Helical" evidence="6">
    <location>
        <begin position="25"/>
        <end position="46"/>
    </location>
</feature>
<reference evidence="8 9" key="1">
    <citation type="journal article" date="2018" name="Nat. Ecol. Evol.">
        <title>Pezizomycetes genomes reveal the molecular basis of ectomycorrhizal truffle lifestyle.</title>
        <authorList>
            <person name="Murat C."/>
            <person name="Payen T."/>
            <person name="Noel B."/>
            <person name="Kuo A."/>
            <person name="Morin E."/>
            <person name="Chen J."/>
            <person name="Kohler A."/>
            <person name="Krizsan K."/>
            <person name="Balestrini R."/>
            <person name="Da Silva C."/>
            <person name="Montanini B."/>
            <person name="Hainaut M."/>
            <person name="Levati E."/>
            <person name="Barry K.W."/>
            <person name="Belfiori B."/>
            <person name="Cichocki N."/>
            <person name="Clum A."/>
            <person name="Dockter R.B."/>
            <person name="Fauchery L."/>
            <person name="Guy J."/>
            <person name="Iotti M."/>
            <person name="Le Tacon F."/>
            <person name="Lindquist E.A."/>
            <person name="Lipzen A."/>
            <person name="Malagnac F."/>
            <person name="Mello A."/>
            <person name="Molinier V."/>
            <person name="Miyauchi S."/>
            <person name="Poulain J."/>
            <person name="Riccioni C."/>
            <person name="Rubini A."/>
            <person name="Sitrit Y."/>
            <person name="Splivallo R."/>
            <person name="Traeger S."/>
            <person name="Wang M."/>
            <person name="Zifcakova L."/>
            <person name="Wipf D."/>
            <person name="Zambonelli A."/>
            <person name="Paolocci F."/>
            <person name="Nowrousian M."/>
            <person name="Ottonello S."/>
            <person name="Baldrian P."/>
            <person name="Spatafora J.W."/>
            <person name="Henrissat B."/>
            <person name="Nagy L.G."/>
            <person name="Aury J.M."/>
            <person name="Wincker P."/>
            <person name="Grigoriev I.V."/>
            <person name="Bonfante P."/>
            <person name="Martin F.M."/>
        </authorList>
    </citation>
    <scope>NUCLEOTIDE SEQUENCE [LARGE SCALE GENOMIC DNA]</scope>
    <source>
        <strain evidence="8 9">120613-1</strain>
    </source>
</reference>
<dbReference type="STRING" id="1336337.A0A3N4J4X1"/>
<dbReference type="GO" id="GO:0022857">
    <property type="term" value="F:transmembrane transporter activity"/>
    <property type="evidence" value="ECO:0007669"/>
    <property type="project" value="InterPro"/>
</dbReference>
<feature type="transmembrane region" description="Helical" evidence="6">
    <location>
        <begin position="290"/>
        <end position="309"/>
    </location>
</feature>
<dbReference type="OrthoDB" id="3365399at2759"/>
<comment type="subcellular location">
    <subcellularLocation>
        <location evidence="1">Membrane</location>
        <topology evidence="1">Multi-pass membrane protein</topology>
    </subcellularLocation>
</comment>
<keyword evidence="2" id="KW-0813">Transport</keyword>
<dbReference type="PANTHER" id="PTHR23502">
    <property type="entry name" value="MAJOR FACILITATOR SUPERFAMILY"/>
    <property type="match status" value="1"/>
</dbReference>
<dbReference type="Pfam" id="PF07690">
    <property type="entry name" value="MFS_1"/>
    <property type="match status" value="1"/>
</dbReference>
<evidence type="ECO:0000256" key="3">
    <source>
        <dbReference type="ARBA" id="ARBA00022692"/>
    </source>
</evidence>
<feature type="transmembrane region" description="Helical" evidence="6">
    <location>
        <begin position="83"/>
        <end position="105"/>
    </location>
</feature>
<keyword evidence="9" id="KW-1185">Reference proteome</keyword>
<feature type="transmembrane region" description="Helical" evidence="6">
    <location>
        <begin position="249"/>
        <end position="269"/>
    </location>
</feature>
<feature type="transmembrane region" description="Helical" evidence="6">
    <location>
        <begin position="346"/>
        <end position="371"/>
    </location>
</feature>
<dbReference type="EMBL" id="ML120491">
    <property type="protein sequence ID" value="RPA91641.1"/>
    <property type="molecule type" value="Genomic_DNA"/>
</dbReference>